<comment type="caution">
    <text evidence="1">The sequence shown here is derived from an EMBL/GenBank/DDBJ whole genome shotgun (WGS) entry which is preliminary data.</text>
</comment>
<gene>
    <name evidence="1" type="ORF">DKG74_09350</name>
</gene>
<dbReference type="AlphaFoldDB" id="A0A317EBI9"/>
<dbReference type="Proteomes" id="UP000245461">
    <property type="component" value="Unassembled WGS sequence"/>
</dbReference>
<keyword evidence="2" id="KW-1185">Reference proteome</keyword>
<dbReference type="SUPFAM" id="SSF54427">
    <property type="entry name" value="NTF2-like"/>
    <property type="match status" value="1"/>
</dbReference>
<dbReference type="RefSeq" id="WP_109905010.1">
    <property type="nucleotide sequence ID" value="NZ_QGLE01000004.1"/>
</dbReference>
<sequence>MSDKRVASITPPNRAYPRAELEEMMQRWLQANVDAEKAGDWTRHLGPFYADHAIYSWNIGPNEEFVATGRKEIEDIAIGYQMKGFEEWEYPYHDIIIDESRGTIIGFWKQRAPYRRPDGSFYEIEGIGGSWFEYGGNWQWQWQRDFFDLGNAKDCFFQLAGAGVLSPVVKEKIHRQAKGQLLPGHRRLHPQLSGFQKLRNTFAIARIALMGR</sequence>
<proteinExistence type="predicted"/>
<evidence type="ECO:0000313" key="2">
    <source>
        <dbReference type="Proteomes" id="UP000245461"/>
    </source>
</evidence>
<name>A0A317EBI9_9PROT</name>
<dbReference type="InterPro" id="IPR032710">
    <property type="entry name" value="NTF2-like_dom_sf"/>
</dbReference>
<dbReference type="EMBL" id="QGLE01000004">
    <property type="protein sequence ID" value="PWR24309.1"/>
    <property type="molecule type" value="Genomic_DNA"/>
</dbReference>
<reference evidence="1 2" key="1">
    <citation type="submission" date="2018-05" db="EMBL/GenBank/DDBJ databases">
        <title>Zavarzinia sp. HR-AS.</title>
        <authorList>
            <person name="Lee Y."/>
            <person name="Jeon C.O."/>
        </authorList>
    </citation>
    <scope>NUCLEOTIDE SEQUENCE [LARGE SCALE GENOMIC DNA]</scope>
    <source>
        <strain evidence="1 2">HR-AS</strain>
    </source>
</reference>
<protein>
    <recommendedName>
        <fullName evidence="3">Nuclear transport factor 2 family protein</fullName>
    </recommendedName>
</protein>
<dbReference type="OrthoDB" id="4774268at2"/>
<accession>A0A317EBI9</accession>
<evidence type="ECO:0000313" key="1">
    <source>
        <dbReference type="EMBL" id="PWR24309.1"/>
    </source>
</evidence>
<organism evidence="1 2">
    <name type="scientific">Zavarzinia aquatilis</name>
    <dbReference type="NCBI Taxonomy" id="2211142"/>
    <lineage>
        <taxon>Bacteria</taxon>
        <taxon>Pseudomonadati</taxon>
        <taxon>Pseudomonadota</taxon>
        <taxon>Alphaproteobacteria</taxon>
        <taxon>Rhodospirillales</taxon>
        <taxon>Zavarziniaceae</taxon>
        <taxon>Zavarzinia</taxon>
    </lineage>
</organism>
<evidence type="ECO:0008006" key="3">
    <source>
        <dbReference type="Google" id="ProtNLM"/>
    </source>
</evidence>